<gene>
    <name evidence="10" type="ORF">DFQ02_101361</name>
</gene>
<evidence type="ECO:0000259" key="8">
    <source>
        <dbReference type="Pfam" id="PF07980"/>
    </source>
</evidence>
<feature type="compositionally biased region" description="Basic and acidic residues" evidence="6">
    <location>
        <begin position="344"/>
        <end position="353"/>
    </location>
</feature>
<reference evidence="10 11" key="1">
    <citation type="submission" date="2018-07" db="EMBL/GenBank/DDBJ databases">
        <title>Genomic Encyclopedia of Type Strains, Phase III (KMG-III): the genomes of soil and plant-associated and newly described type strains.</title>
        <authorList>
            <person name="Whitman W."/>
        </authorList>
    </citation>
    <scope>NUCLEOTIDE SEQUENCE [LARGE SCALE GENOMIC DNA]</scope>
    <source>
        <strain evidence="10 11">CECT 8487</strain>
    </source>
</reference>
<evidence type="ECO:0000256" key="6">
    <source>
        <dbReference type="SAM" id="MobiDB-lite"/>
    </source>
</evidence>
<evidence type="ECO:0000313" key="11">
    <source>
        <dbReference type="Proteomes" id="UP000256629"/>
    </source>
</evidence>
<evidence type="ECO:0000256" key="3">
    <source>
        <dbReference type="ARBA" id="ARBA00022729"/>
    </source>
</evidence>
<feature type="signal peptide" evidence="7">
    <location>
        <begin position="1"/>
        <end position="17"/>
    </location>
</feature>
<dbReference type="Pfam" id="PF07980">
    <property type="entry name" value="SusD_RagB"/>
    <property type="match status" value="1"/>
</dbReference>
<sequence>MKKIFLLLGIVTTLFFASCDPSDFLDQPVQGQEELDDFFSTAEKAEAFINGIYRKVNGESWWQVNFQRQINEMATDDNWAGNTAQPRPDITGIAQYNVFAGSRYFNFLWESHYIGITRANISLDRIPGIESIEEDKKTQYIGEARFIRAFFYFDLVRNFGGVPIVTSYEEILDPSINDKVRASVEEVYAVIEQDLEVAINNLPRKSEYAADDLGRATKGAAQALLAKVYLYQEKWAQAQAMAKTVMDSGEYALEADFADLYRIGNAHGIESIFAIEFINNPTFQDIGGQFSITNGSRGDRGWGWGSPTSDLENVFLSEGDNIRLRSTIIKHGEPVFGDPAVTEFDGKPSENKSGRTNRKYYTPVGERPEPYQRGQIPGQYIHIRLADVILFHAEAAYFNGDATSARNSLKLVRDRVGLSTNMSLSGDALRDAIWRERRLEMALEQHRLYDLRRQKINGVPRIALILGPNGSFVKYNTEESTDPFETTNLLESQDSGALFDPDIHMLWPVPPREIQLSRGNITQNPGY</sequence>
<dbReference type="OrthoDB" id="5694214at2"/>
<dbReference type="RefSeq" id="WP_116039266.1">
    <property type="nucleotide sequence ID" value="NZ_QRDX01000001.1"/>
</dbReference>
<dbReference type="CDD" id="cd08977">
    <property type="entry name" value="SusD"/>
    <property type="match status" value="1"/>
</dbReference>
<keyword evidence="11" id="KW-1185">Reference proteome</keyword>
<dbReference type="InterPro" id="IPR012944">
    <property type="entry name" value="SusD_RagB_dom"/>
</dbReference>
<organism evidence="10 11">
    <name type="scientific">Seonamhaeicola aphaedonensis</name>
    <dbReference type="NCBI Taxonomy" id="1461338"/>
    <lineage>
        <taxon>Bacteria</taxon>
        <taxon>Pseudomonadati</taxon>
        <taxon>Bacteroidota</taxon>
        <taxon>Flavobacteriia</taxon>
        <taxon>Flavobacteriales</taxon>
        <taxon>Flavobacteriaceae</taxon>
    </lineage>
</organism>
<evidence type="ECO:0000313" key="10">
    <source>
        <dbReference type="EMBL" id="RED50333.1"/>
    </source>
</evidence>
<dbReference type="EMBL" id="QRDX01000001">
    <property type="protein sequence ID" value="RED50333.1"/>
    <property type="molecule type" value="Genomic_DNA"/>
</dbReference>
<feature type="domain" description="RagB/SusD" evidence="8">
    <location>
        <begin position="347"/>
        <end position="527"/>
    </location>
</feature>
<dbReference type="Proteomes" id="UP000256629">
    <property type="component" value="Unassembled WGS sequence"/>
</dbReference>
<dbReference type="GO" id="GO:0009279">
    <property type="term" value="C:cell outer membrane"/>
    <property type="evidence" value="ECO:0007669"/>
    <property type="project" value="UniProtKB-SubCell"/>
</dbReference>
<feature type="region of interest" description="Disordered" evidence="6">
    <location>
        <begin position="339"/>
        <end position="373"/>
    </location>
</feature>
<dbReference type="Gene3D" id="1.25.40.390">
    <property type="match status" value="1"/>
</dbReference>
<keyword evidence="4" id="KW-0472">Membrane</keyword>
<evidence type="ECO:0000256" key="7">
    <source>
        <dbReference type="SAM" id="SignalP"/>
    </source>
</evidence>
<feature type="chain" id="PRO_5017571942" evidence="7">
    <location>
        <begin position="18"/>
        <end position="527"/>
    </location>
</feature>
<keyword evidence="3 7" id="KW-0732">Signal</keyword>
<dbReference type="InterPro" id="IPR033985">
    <property type="entry name" value="SusD-like_N"/>
</dbReference>
<evidence type="ECO:0000259" key="9">
    <source>
        <dbReference type="Pfam" id="PF14322"/>
    </source>
</evidence>
<dbReference type="InterPro" id="IPR011990">
    <property type="entry name" value="TPR-like_helical_dom_sf"/>
</dbReference>
<feature type="domain" description="SusD-like N-terminal" evidence="9">
    <location>
        <begin position="23"/>
        <end position="230"/>
    </location>
</feature>
<dbReference type="AlphaFoldDB" id="A0A3D9HLH9"/>
<evidence type="ECO:0000256" key="4">
    <source>
        <dbReference type="ARBA" id="ARBA00023136"/>
    </source>
</evidence>
<comment type="similarity">
    <text evidence="2">Belongs to the SusD family.</text>
</comment>
<protein>
    <submittedName>
        <fullName evidence="10">SusD-like starch-binding protein associating with outer membrane</fullName>
    </submittedName>
</protein>
<evidence type="ECO:0000256" key="1">
    <source>
        <dbReference type="ARBA" id="ARBA00004442"/>
    </source>
</evidence>
<evidence type="ECO:0000256" key="2">
    <source>
        <dbReference type="ARBA" id="ARBA00006275"/>
    </source>
</evidence>
<proteinExistence type="inferred from homology"/>
<dbReference type="Pfam" id="PF14322">
    <property type="entry name" value="SusD-like_3"/>
    <property type="match status" value="1"/>
</dbReference>
<comment type="subcellular location">
    <subcellularLocation>
        <location evidence="1">Cell outer membrane</location>
    </subcellularLocation>
</comment>
<comment type="caution">
    <text evidence="10">The sequence shown here is derived from an EMBL/GenBank/DDBJ whole genome shotgun (WGS) entry which is preliminary data.</text>
</comment>
<dbReference type="SUPFAM" id="SSF48452">
    <property type="entry name" value="TPR-like"/>
    <property type="match status" value="1"/>
</dbReference>
<name>A0A3D9HLH9_9FLAO</name>
<accession>A0A3D9HLH9</accession>
<keyword evidence="5" id="KW-0998">Cell outer membrane</keyword>
<evidence type="ECO:0000256" key="5">
    <source>
        <dbReference type="ARBA" id="ARBA00023237"/>
    </source>
</evidence>
<dbReference type="PROSITE" id="PS51257">
    <property type="entry name" value="PROKAR_LIPOPROTEIN"/>
    <property type="match status" value="1"/>
</dbReference>